<organism evidence="3 4">
    <name type="scientific">Chamaesiphon minutus (strain ATCC 27169 / PCC 6605)</name>
    <dbReference type="NCBI Taxonomy" id="1173020"/>
    <lineage>
        <taxon>Bacteria</taxon>
        <taxon>Bacillati</taxon>
        <taxon>Cyanobacteriota</taxon>
        <taxon>Cyanophyceae</taxon>
        <taxon>Gomontiellales</taxon>
        <taxon>Chamaesiphonaceae</taxon>
        <taxon>Chamaesiphon</taxon>
    </lineage>
</organism>
<keyword evidence="3" id="KW-0614">Plasmid</keyword>
<dbReference type="Pfam" id="PF11666">
    <property type="entry name" value="DUF2933"/>
    <property type="match status" value="1"/>
</dbReference>
<dbReference type="Proteomes" id="UP000010366">
    <property type="component" value="Plasmid pCHA6605.01"/>
</dbReference>
<feature type="transmembrane region" description="Helical" evidence="2">
    <location>
        <begin position="47"/>
        <end position="66"/>
    </location>
</feature>
<evidence type="ECO:0000256" key="1">
    <source>
        <dbReference type="SAM" id="MobiDB-lite"/>
    </source>
</evidence>
<dbReference type="EMBL" id="CP003601">
    <property type="protein sequence ID" value="AFY96928.1"/>
    <property type="molecule type" value="Genomic_DNA"/>
</dbReference>
<gene>
    <name evidence="3" type="ORF">Cha6605_6092</name>
</gene>
<keyword evidence="2" id="KW-0472">Membrane</keyword>
<name>K9UQG9_CHAP6</name>
<keyword evidence="4" id="KW-1185">Reference proteome</keyword>
<protein>
    <recommendedName>
        <fullName evidence="5">DUF2933 domain-containing protein</fullName>
    </recommendedName>
</protein>
<accession>K9UQG9</accession>
<feature type="compositionally biased region" description="Basic and acidic residues" evidence="1">
    <location>
        <begin position="79"/>
        <end position="91"/>
    </location>
</feature>
<dbReference type="RefSeq" id="WP_015328815.1">
    <property type="nucleotide sequence ID" value="NC_020053.1"/>
</dbReference>
<evidence type="ECO:0008006" key="5">
    <source>
        <dbReference type="Google" id="ProtNLM"/>
    </source>
</evidence>
<evidence type="ECO:0000313" key="4">
    <source>
        <dbReference type="Proteomes" id="UP000010366"/>
    </source>
</evidence>
<feature type="transmembrane region" description="Helical" evidence="2">
    <location>
        <begin position="20"/>
        <end position="40"/>
    </location>
</feature>
<dbReference type="AlphaFoldDB" id="K9UQG9"/>
<feature type="region of interest" description="Disordered" evidence="1">
    <location>
        <begin position="71"/>
        <end position="104"/>
    </location>
</feature>
<dbReference type="eggNOG" id="ENOG5032UZ7">
    <property type="taxonomic scope" value="Bacteria"/>
</dbReference>
<dbReference type="OrthoDB" id="5298481at2"/>
<keyword evidence="2" id="KW-1133">Transmembrane helix</keyword>
<sequence>MHQHGSNQPQPDDNGLPPRFSVPIKIVLLVSVGIIVYFLVTEHWAHLGGYFPLSLLLIFVIMHLFMHGGHGGHGGNNGDNRRISGREDRPNWGHGGHGNNDPPR</sequence>
<evidence type="ECO:0000313" key="3">
    <source>
        <dbReference type="EMBL" id="AFY96928.1"/>
    </source>
</evidence>
<keyword evidence="2" id="KW-0812">Transmembrane</keyword>
<dbReference type="KEGG" id="cmp:Cha6605_6092"/>
<reference evidence="3 4" key="1">
    <citation type="submission" date="2012-05" db="EMBL/GenBank/DDBJ databases">
        <title>Noncontiguous Finished plasmid 1 of genome of Chamaesiphon sp. PCC 6605.</title>
        <authorList>
            <consortium name="US DOE Joint Genome Institute"/>
            <person name="Gugger M."/>
            <person name="Coursin T."/>
            <person name="Rippka R."/>
            <person name="Tandeau De Marsac N."/>
            <person name="Huntemann M."/>
            <person name="Wei C.-L."/>
            <person name="Han J."/>
            <person name="Detter J.C."/>
            <person name="Han C."/>
            <person name="Tapia R."/>
            <person name="Chen A."/>
            <person name="Kyrpides N."/>
            <person name="Mavromatis K."/>
            <person name="Markowitz V."/>
            <person name="Szeto E."/>
            <person name="Ivanova N."/>
            <person name="Pagani I."/>
            <person name="Pati A."/>
            <person name="Goodwin L."/>
            <person name="Nordberg H.P."/>
            <person name="Cantor M.N."/>
            <person name="Hua S.X."/>
            <person name="Woyke T."/>
            <person name="Kerfeld C.A."/>
        </authorList>
    </citation>
    <scope>NUCLEOTIDE SEQUENCE [LARGE SCALE GENOMIC DNA]</scope>
    <source>
        <strain evidence="4">ATCC 27169 / PCC 6605</strain>
        <plasmid evidence="4">Plasmid pCHA6605.01</plasmid>
    </source>
</reference>
<evidence type="ECO:0000256" key="2">
    <source>
        <dbReference type="SAM" id="Phobius"/>
    </source>
</evidence>
<proteinExistence type="predicted"/>
<geneLocation type="plasmid" evidence="3 4">
    <name>pCHA6605.01</name>
</geneLocation>
<dbReference type="HOGENOM" id="CLU_2245107_0_0_3"/>
<dbReference type="InterPro" id="IPR021682">
    <property type="entry name" value="DUF2933"/>
</dbReference>